<sequence>MILPFLAGNWSCAAKKNYQENKTVHRGNKTIPKTILEEATIALSHYHELEEVEIEFRYKSNIKNAFMQAQPKFSNLFKSKKNRGYYVFMSNKFLIEDEEFSMADVPLEVLIGWLGHELGHIVDYTDKSAMGLVIFGTRYIASEKFIKKAERTADTHAINHGMGNYIFSTKDFILNHSGLSESYKKRKARLYLSPQEILVLVNGLDEEVAAELDEELILELEEEPES</sequence>
<evidence type="ECO:0000313" key="1">
    <source>
        <dbReference type="EMBL" id="SOC81348.1"/>
    </source>
</evidence>
<dbReference type="AlphaFoldDB" id="A0A285X7T4"/>
<reference evidence="2" key="1">
    <citation type="submission" date="2017-09" db="EMBL/GenBank/DDBJ databases">
        <authorList>
            <person name="Varghese N."/>
            <person name="Submissions S."/>
        </authorList>
    </citation>
    <scope>NUCLEOTIDE SEQUENCE [LARGE SCALE GENOMIC DNA]</scope>
    <source>
        <strain evidence="2">CGMCC 1.12641</strain>
    </source>
</reference>
<protein>
    <submittedName>
        <fullName evidence="1">Uncharacterized protein</fullName>
    </submittedName>
</protein>
<dbReference type="Proteomes" id="UP000219193">
    <property type="component" value="Unassembled WGS sequence"/>
</dbReference>
<accession>A0A285X7T4</accession>
<dbReference type="RefSeq" id="WP_317042534.1">
    <property type="nucleotide sequence ID" value="NZ_OCMF01000004.1"/>
</dbReference>
<keyword evidence="2" id="KW-1185">Reference proteome</keyword>
<name>A0A285X7T4_9FLAO</name>
<evidence type="ECO:0000313" key="2">
    <source>
        <dbReference type="Proteomes" id="UP000219193"/>
    </source>
</evidence>
<gene>
    <name evidence="1" type="ORF">SAMN06296241_2923</name>
</gene>
<organism evidence="1 2">
    <name type="scientific">Salinimicrobium sediminis</name>
    <dbReference type="NCBI Taxonomy" id="1343891"/>
    <lineage>
        <taxon>Bacteria</taxon>
        <taxon>Pseudomonadati</taxon>
        <taxon>Bacteroidota</taxon>
        <taxon>Flavobacteriia</taxon>
        <taxon>Flavobacteriales</taxon>
        <taxon>Flavobacteriaceae</taxon>
        <taxon>Salinimicrobium</taxon>
    </lineage>
</organism>
<proteinExistence type="predicted"/>
<dbReference type="EMBL" id="OCMF01000004">
    <property type="protein sequence ID" value="SOC81348.1"/>
    <property type="molecule type" value="Genomic_DNA"/>
</dbReference>